<name>A0A1M6IJZ1_9FIRM</name>
<protein>
    <submittedName>
        <fullName evidence="1">Uncharacterized protein</fullName>
    </submittedName>
</protein>
<dbReference type="RefSeq" id="WP_073994084.1">
    <property type="nucleotide sequence ID" value="NZ_FQYT01000018.1"/>
</dbReference>
<dbReference type="OrthoDB" id="594021at2"/>
<sequence>MSEFKSKYGVIKGITRASYYPDGQLRECRLVEENRISTEAGILIPKYDFYETRTKSRNAMEFYASGELKSAYLEKRQQIETPFGKIMAEMVTFYEGGSIRRVFPTYGQISGYWSEKEEGDLLEGIGIQTDRLQINAKLSCISQYPSGKLKSLTLWPGETVTVDTSYGPVTARIGISLYENGVIKSLEPSRGTPISTLAGEFITFDLNAMGIHGDRNSLCFYENAAIKSLTTMHSGIRIAGDGKMETITPVLVPSMADIEIMVISPIKINFGEKGLAVTDSLGGKHLFSEKEYEFTSFPVSFGQSSPPVFAD</sequence>
<accession>A0A1M6IJZ1</accession>
<evidence type="ECO:0000313" key="1">
    <source>
        <dbReference type="EMBL" id="SHJ34704.1"/>
    </source>
</evidence>
<evidence type="ECO:0000313" key="2">
    <source>
        <dbReference type="Proteomes" id="UP000184342"/>
    </source>
</evidence>
<proteinExistence type="predicted"/>
<gene>
    <name evidence="1" type="ORF">SAMN02745691_01800</name>
</gene>
<dbReference type="STRING" id="1122934.SAMN02745691_01800"/>
<dbReference type="AlphaFoldDB" id="A0A1M6IJZ1"/>
<keyword evidence="2" id="KW-1185">Reference proteome</keyword>
<organism evidence="1 2">
    <name type="scientific">Parasporobacterium paucivorans DSM 15970</name>
    <dbReference type="NCBI Taxonomy" id="1122934"/>
    <lineage>
        <taxon>Bacteria</taxon>
        <taxon>Bacillati</taxon>
        <taxon>Bacillota</taxon>
        <taxon>Clostridia</taxon>
        <taxon>Lachnospirales</taxon>
        <taxon>Lachnospiraceae</taxon>
        <taxon>Parasporobacterium</taxon>
    </lineage>
</organism>
<dbReference type="Proteomes" id="UP000184342">
    <property type="component" value="Unassembled WGS sequence"/>
</dbReference>
<reference evidence="1 2" key="1">
    <citation type="submission" date="2016-11" db="EMBL/GenBank/DDBJ databases">
        <authorList>
            <person name="Jaros S."/>
            <person name="Januszkiewicz K."/>
            <person name="Wedrychowicz H."/>
        </authorList>
    </citation>
    <scope>NUCLEOTIDE SEQUENCE [LARGE SCALE GENOMIC DNA]</scope>
    <source>
        <strain evidence="1 2">DSM 15970</strain>
    </source>
</reference>
<dbReference type="EMBL" id="FQYT01000018">
    <property type="protein sequence ID" value="SHJ34704.1"/>
    <property type="molecule type" value="Genomic_DNA"/>
</dbReference>